<comment type="caution">
    <text evidence="1">The sequence shown here is derived from an EMBL/GenBank/DDBJ whole genome shotgun (WGS) entry which is preliminary data.</text>
</comment>
<accession>A0A9W9ELA3</accession>
<sequence length="271" mass="31317">MINPLSKASRECRQSGFFLLSGHSIPLSKARNTNRQRHRIFRADIVPLSKASRECRQSGFLRLGAHSIPLSKARNTNRQRHRILRADIVPLSKALNANSHRHRILRADIDPLFEFLGGRRSPVDIMPLLRFEREIELKFFCLLRGEIIPFFHSCPRQKVKVDPIPVDLIPLFGLLNGRRSPVDIMPLLRFEREIELKLFCLLGGEILPFSKATNANSHRHRILRAELDPLSKASRESRQSGFLFRGDIIPFLRPAVTDVVGAIWYTFEWRY</sequence>
<reference evidence="1" key="1">
    <citation type="submission" date="2022-11" db="EMBL/GenBank/DDBJ databases">
        <authorList>
            <person name="Petersen C."/>
        </authorList>
    </citation>
    <scope>NUCLEOTIDE SEQUENCE</scope>
    <source>
        <strain evidence="1">IBT 30069</strain>
    </source>
</reference>
<organism evidence="1 2">
    <name type="scientific">Penicillium angulare</name>
    <dbReference type="NCBI Taxonomy" id="116970"/>
    <lineage>
        <taxon>Eukaryota</taxon>
        <taxon>Fungi</taxon>
        <taxon>Dikarya</taxon>
        <taxon>Ascomycota</taxon>
        <taxon>Pezizomycotina</taxon>
        <taxon>Eurotiomycetes</taxon>
        <taxon>Eurotiomycetidae</taxon>
        <taxon>Eurotiales</taxon>
        <taxon>Aspergillaceae</taxon>
        <taxon>Penicillium</taxon>
    </lineage>
</organism>
<protein>
    <submittedName>
        <fullName evidence="1">Uncharacterized protein</fullName>
    </submittedName>
</protein>
<gene>
    <name evidence="1" type="ORF">N7456_013211</name>
</gene>
<dbReference type="Proteomes" id="UP001149165">
    <property type="component" value="Unassembled WGS sequence"/>
</dbReference>
<reference evidence="1" key="2">
    <citation type="journal article" date="2023" name="IMA Fungus">
        <title>Comparative genomic study of the Penicillium genus elucidates a diverse pangenome and 15 lateral gene transfer events.</title>
        <authorList>
            <person name="Petersen C."/>
            <person name="Sorensen T."/>
            <person name="Nielsen M.R."/>
            <person name="Sondergaard T.E."/>
            <person name="Sorensen J.L."/>
            <person name="Fitzpatrick D.A."/>
            <person name="Frisvad J.C."/>
            <person name="Nielsen K.L."/>
        </authorList>
    </citation>
    <scope>NUCLEOTIDE SEQUENCE</scope>
    <source>
        <strain evidence="1">IBT 30069</strain>
    </source>
</reference>
<keyword evidence="2" id="KW-1185">Reference proteome</keyword>
<proteinExistence type="predicted"/>
<dbReference type="EMBL" id="JAPQKH010000008">
    <property type="protein sequence ID" value="KAJ5083784.1"/>
    <property type="molecule type" value="Genomic_DNA"/>
</dbReference>
<evidence type="ECO:0000313" key="1">
    <source>
        <dbReference type="EMBL" id="KAJ5083784.1"/>
    </source>
</evidence>
<dbReference type="AlphaFoldDB" id="A0A9W9ELA3"/>
<evidence type="ECO:0000313" key="2">
    <source>
        <dbReference type="Proteomes" id="UP001149165"/>
    </source>
</evidence>
<name>A0A9W9ELA3_9EURO</name>